<sequence>MDPIGTDSLSRRQVSWPCRAVLCDRLRSHSSNQESRYKNLEWICDSYSPSISPSRTASVKPAIYCNTQLQSYNFFLDNDLCIYTVQYSLA</sequence>
<dbReference type="AlphaFoldDB" id="B6T231"/>
<dbReference type="EMBL" id="EU959046">
    <property type="protein sequence ID" value="ACG31164.1"/>
    <property type="molecule type" value="mRNA"/>
</dbReference>
<reference evidence="1" key="1">
    <citation type="journal article" date="2009" name="Plant Mol. Biol.">
        <title>Insights into corn genes derived from large-scale cDNA sequencing.</title>
        <authorList>
            <person name="Alexandrov N.N."/>
            <person name="Brover V.V."/>
            <person name="Freidin S."/>
            <person name="Troukhan M.E."/>
            <person name="Tatarinova T.V."/>
            <person name="Zhang H."/>
            <person name="Swaller T.J."/>
            <person name="Lu Y.P."/>
            <person name="Bouck J."/>
            <person name="Flavell R.B."/>
            <person name="Feldmann K.A."/>
        </authorList>
    </citation>
    <scope>NUCLEOTIDE SEQUENCE</scope>
</reference>
<protein>
    <submittedName>
        <fullName evidence="1">Uncharacterized protein</fullName>
    </submittedName>
</protein>
<accession>B6T231</accession>
<proteinExistence type="evidence at transcript level"/>
<evidence type="ECO:0000313" key="1">
    <source>
        <dbReference type="EMBL" id="ACG31164.1"/>
    </source>
</evidence>
<name>B6T231_MAIZE</name>
<organism evidence="1">
    <name type="scientific">Zea mays</name>
    <name type="common">Maize</name>
    <dbReference type="NCBI Taxonomy" id="4577"/>
    <lineage>
        <taxon>Eukaryota</taxon>
        <taxon>Viridiplantae</taxon>
        <taxon>Streptophyta</taxon>
        <taxon>Embryophyta</taxon>
        <taxon>Tracheophyta</taxon>
        <taxon>Spermatophyta</taxon>
        <taxon>Magnoliopsida</taxon>
        <taxon>Liliopsida</taxon>
        <taxon>Poales</taxon>
        <taxon>Poaceae</taxon>
        <taxon>PACMAD clade</taxon>
        <taxon>Panicoideae</taxon>
        <taxon>Andropogonodae</taxon>
        <taxon>Andropogoneae</taxon>
        <taxon>Tripsacinae</taxon>
        <taxon>Zea</taxon>
    </lineage>
</organism>